<organism evidence="1 2">
    <name type="scientific">Hemibagrus wyckioides</name>
    <dbReference type="NCBI Taxonomy" id="337641"/>
    <lineage>
        <taxon>Eukaryota</taxon>
        <taxon>Metazoa</taxon>
        <taxon>Chordata</taxon>
        <taxon>Craniata</taxon>
        <taxon>Vertebrata</taxon>
        <taxon>Euteleostomi</taxon>
        <taxon>Actinopterygii</taxon>
        <taxon>Neopterygii</taxon>
        <taxon>Teleostei</taxon>
        <taxon>Ostariophysi</taxon>
        <taxon>Siluriformes</taxon>
        <taxon>Bagridae</taxon>
        <taxon>Hemibagrus</taxon>
    </lineage>
</organism>
<gene>
    <name evidence="1" type="ORF">KOW79_007273</name>
</gene>
<comment type="caution">
    <text evidence="1">The sequence shown here is derived from an EMBL/GenBank/DDBJ whole genome shotgun (WGS) entry which is preliminary data.</text>
</comment>
<sequence length="92" mass="10449">MLFSEHHPDIQQFSIPAVIPQAIWIDGILSYSCIHQEVKDVPTTEVQVAGQTEPIENIYFRSVGRLRVTGRIRNLSRRNNCGPCLTIMISQN</sequence>
<evidence type="ECO:0000313" key="2">
    <source>
        <dbReference type="Proteomes" id="UP000824219"/>
    </source>
</evidence>
<dbReference type="AlphaFoldDB" id="A0A9D3NVQ9"/>
<proteinExistence type="predicted"/>
<reference evidence="1 2" key="1">
    <citation type="submission" date="2021-06" db="EMBL/GenBank/DDBJ databases">
        <title>Chromosome-level genome assembly of the red-tail catfish (Hemibagrus wyckioides).</title>
        <authorList>
            <person name="Shao F."/>
        </authorList>
    </citation>
    <scope>NUCLEOTIDE SEQUENCE [LARGE SCALE GENOMIC DNA]</scope>
    <source>
        <strain evidence="1">EC202008001</strain>
        <tissue evidence="1">Blood</tissue>
    </source>
</reference>
<evidence type="ECO:0000313" key="1">
    <source>
        <dbReference type="EMBL" id="KAG7329099.1"/>
    </source>
</evidence>
<keyword evidence="2" id="KW-1185">Reference proteome</keyword>
<dbReference type="EMBL" id="JAHKSW010000008">
    <property type="protein sequence ID" value="KAG7329099.1"/>
    <property type="molecule type" value="Genomic_DNA"/>
</dbReference>
<protein>
    <submittedName>
        <fullName evidence="1">Uncharacterized protein</fullName>
    </submittedName>
</protein>
<dbReference type="Proteomes" id="UP000824219">
    <property type="component" value="Linkage Group LG08"/>
</dbReference>
<accession>A0A9D3NVQ9</accession>
<name>A0A9D3NVQ9_9TELE</name>